<protein>
    <submittedName>
        <fullName evidence="5">Serine/threonine phosphatase</fullName>
    </submittedName>
</protein>
<gene>
    <name evidence="5" type="ORF">FAK_11530</name>
</gene>
<proteinExistence type="predicted"/>
<accession>A0AAU9EZ45</accession>
<dbReference type="GO" id="GO:0016020">
    <property type="term" value="C:membrane"/>
    <property type="evidence" value="ECO:0007669"/>
    <property type="project" value="GOC"/>
</dbReference>
<evidence type="ECO:0000256" key="1">
    <source>
        <dbReference type="ARBA" id="ARBA00022723"/>
    </source>
</evidence>
<keyword evidence="2" id="KW-0378">Hydrolase</keyword>
<dbReference type="KEGG" id="dmp:FAK_11530"/>
<dbReference type="Gene3D" id="3.60.21.10">
    <property type="match status" value="1"/>
</dbReference>
<feature type="transmembrane region" description="Helical" evidence="3">
    <location>
        <begin position="71"/>
        <end position="94"/>
    </location>
</feature>
<dbReference type="AlphaFoldDB" id="A0AAU9EZ45"/>
<dbReference type="RefSeq" id="WP_338605814.1">
    <property type="nucleotide sequence ID" value="NZ_AP028679.1"/>
</dbReference>
<dbReference type="GO" id="GO:0008758">
    <property type="term" value="F:UDP-2,3-diacylglucosamine hydrolase activity"/>
    <property type="evidence" value="ECO:0007669"/>
    <property type="project" value="TreeGrafter"/>
</dbReference>
<dbReference type="GO" id="GO:0009245">
    <property type="term" value="P:lipid A biosynthetic process"/>
    <property type="evidence" value="ECO:0007669"/>
    <property type="project" value="TreeGrafter"/>
</dbReference>
<keyword evidence="3" id="KW-0812">Transmembrane</keyword>
<feature type="transmembrane region" description="Helical" evidence="3">
    <location>
        <begin position="106"/>
        <end position="126"/>
    </location>
</feature>
<dbReference type="InterPro" id="IPR004843">
    <property type="entry name" value="Calcineurin-like_PHP"/>
</dbReference>
<dbReference type="GO" id="GO:0046872">
    <property type="term" value="F:metal ion binding"/>
    <property type="evidence" value="ECO:0007669"/>
    <property type="project" value="UniProtKB-KW"/>
</dbReference>
<dbReference type="Pfam" id="PF00149">
    <property type="entry name" value="Metallophos"/>
    <property type="match status" value="1"/>
</dbReference>
<name>A0AAU9EZ45_9BACT</name>
<keyword evidence="3" id="KW-0472">Membrane</keyword>
<sequence>MSWFLTVFLSLYTLLHLLFYRAVRCLLPGGFGARALLGLFLLLMILAPIITVMTGSQGHFGLARLVGTVGYWWMGFLIIALLCLLALSLLRLLALPFSPQAWNWRAPVALALGVAFIITTYGVFAATDIRLKRLNLTTDKLPAGVERLTIVQTSDLHLGQPEGKTRLRKVIKMVKQAKPDLWIDTGDMWDRPLLDVRQEMDLLRQVKPPLGKFMIAGNHEFYVGLATAFELSREAGFSVLENLGQAVGPLYLAGVYDARAIHPEWDAAALAGAQPGRFTIFLRHRPLFNQTTAGQVDLQLSGHTHGGQVWPAHLITSRIFPFFAGLYHPAPKTALYTSRGTGTWGPPMRLFSPPEVTIIQLTRRSGAK</sequence>
<keyword evidence="1" id="KW-0479">Metal-binding</keyword>
<feature type="transmembrane region" description="Helical" evidence="3">
    <location>
        <begin position="31"/>
        <end position="50"/>
    </location>
</feature>
<dbReference type="InterPro" id="IPR051158">
    <property type="entry name" value="Metallophosphoesterase_sf"/>
</dbReference>
<evidence type="ECO:0000256" key="2">
    <source>
        <dbReference type="ARBA" id="ARBA00022801"/>
    </source>
</evidence>
<keyword evidence="3" id="KW-1133">Transmembrane helix</keyword>
<keyword evidence="6" id="KW-1185">Reference proteome</keyword>
<evidence type="ECO:0000259" key="4">
    <source>
        <dbReference type="Pfam" id="PF00149"/>
    </source>
</evidence>
<reference evidence="6" key="1">
    <citation type="journal article" date="2023" name="Arch. Microbiol.">
        <title>Desulfoferula mesophilus gen. nov. sp. nov., a mesophilic sulfate-reducing bacterium isolated from a brackish lake sediment.</title>
        <authorList>
            <person name="Watanabe T."/>
            <person name="Yabe T."/>
            <person name="Tsuji J.M."/>
            <person name="Fukui M."/>
        </authorList>
    </citation>
    <scope>NUCLEOTIDE SEQUENCE [LARGE SCALE GENOMIC DNA]</scope>
    <source>
        <strain evidence="6">12FAK</strain>
    </source>
</reference>
<dbReference type="Proteomes" id="UP001366166">
    <property type="component" value="Chromosome"/>
</dbReference>
<dbReference type="EMBL" id="AP028679">
    <property type="protein sequence ID" value="BEQ14087.1"/>
    <property type="molecule type" value="Genomic_DNA"/>
</dbReference>
<evidence type="ECO:0000313" key="6">
    <source>
        <dbReference type="Proteomes" id="UP001366166"/>
    </source>
</evidence>
<evidence type="ECO:0000313" key="5">
    <source>
        <dbReference type="EMBL" id="BEQ14087.1"/>
    </source>
</evidence>
<dbReference type="SUPFAM" id="SSF56300">
    <property type="entry name" value="Metallo-dependent phosphatases"/>
    <property type="match status" value="1"/>
</dbReference>
<organism evidence="5 6">
    <name type="scientific">Desulfoferula mesophila</name>
    <dbReference type="NCBI Taxonomy" id="3058419"/>
    <lineage>
        <taxon>Bacteria</taxon>
        <taxon>Pseudomonadati</taxon>
        <taxon>Thermodesulfobacteriota</taxon>
        <taxon>Desulfarculia</taxon>
        <taxon>Desulfarculales</taxon>
        <taxon>Desulfarculaceae</taxon>
        <taxon>Desulfoferula</taxon>
    </lineage>
</organism>
<dbReference type="CDD" id="cd07385">
    <property type="entry name" value="MPP_YkuE_C"/>
    <property type="match status" value="1"/>
</dbReference>
<dbReference type="PANTHER" id="PTHR31302:SF31">
    <property type="entry name" value="PHOSPHODIESTERASE YAEI"/>
    <property type="match status" value="1"/>
</dbReference>
<dbReference type="InterPro" id="IPR029052">
    <property type="entry name" value="Metallo-depent_PP-like"/>
</dbReference>
<dbReference type="PANTHER" id="PTHR31302">
    <property type="entry name" value="TRANSMEMBRANE PROTEIN WITH METALLOPHOSPHOESTERASE DOMAIN-RELATED"/>
    <property type="match status" value="1"/>
</dbReference>
<evidence type="ECO:0000256" key="3">
    <source>
        <dbReference type="SAM" id="Phobius"/>
    </source>
</evidence>
<feature type="domain" description="Calcineurin-like phosphoesterase" evidence="4">
    <location>
        <begin position="149"/>
        <end position="306"/>
    </location>
</feature>